<dbReference type="GO" id="GO:0044877">
    <property type="term" value="F:protein-containing complex binding"/>
    <property type="evidence" value="ECO:0007669"/>
    <property type="project" value="TreeGrafter"/>
</dbReference>
<evidence type="ECO:0000313" key="4">
    <source>
        <dbReference type="WBParaSite" id="PSAMB.scaffold1068size36414.g10755.t1"/>
    </source>
</evidence>
<dbReference type="GO" id="GO:0005222">
    <property type="term" value="F:intracellularly cAMP-activated cation channel activity"/>
    <property type="evidence" value="ECO:0007669"/>
    <property type="project" value="TreeGrafter"/>
</dbReference>
<evidence type="ECO:0000259" key="2">
    <source>
        <dbReference type="Pfam" id="PF16526"/>
    </source>
</evidence>
<dbReference type="Pfam" id="PF16526">
    <property type="entry name" value="CLZ"/>
    <property type="match status" value="1"/>
</dbReference>
<feature type="domain" description="Cyclic nucleotide-gated channel C-terminal leucine zipper" evidence="2">
    <location>
        <begin position="21"/>
        <end position="88"/>
    </location>
</feature>
<dbReference type="InterPro" id="IPR032406">
    <property type="entry name" value="CLZ_dom"/>
</dbReference>
<dbReference type="AlphaFoldDB" id="A0A914UJW2"/>
<name>A0A914UJW2_9BILA</name>
<dbReference type="GO" id="GO:0005223">
    <property type="term" value="F:intracellularly cGMP-activated cation channel activity"/>
    <property type="evidence" value="ECO:0007669"/>
    <property type="project" value="TreeGrafter"/>
</dbReference>
<dbReference type="GO" id="GO:0005886">
    <property type="term" value="C:plasma membrane"/>
    <property type="evidence" value="ECO:0007669"/>
    <property type="project" value="TreeGrafter"/>
</dbReference>
<evidence type="ECO:0000313" key="3">
    <source>
        <dbReference type="Proteomes" id="UP000887566"/>
    </source>
</evidence>
<dbReference type="InterPro" id="IPR050866">
    <property type="entry name" value="CNG_cation_channel"/>
</dbReference>
<dbReference type="PANTHER" id="PTHR45638">
    <property type="entry name" value="CYCLIC NUCLEOTIDE-GATED CATION CHANNEL SUBUNIT A"/>
    <property type="match status" value="1"/>
</dbReference>
<dbReference type="Proteomes" id="UP000887566">
    <property type="component" value="Unplaced"/>
</dbReference>
<sequence length="139" mass="15901">MLSKDDLWDALKEYPDARKLLIAKGREILKKDNLLDESAPEEHVTADEKAEKLEQAMETLQTRFARLFAEFTNNQKKLNDRIKYLEKQLEKYQAVAAAAKVQNLTLTVDDTLSRFGSRMSRLSIVPPISDQLAPPKNNL</sequence>
<organism evidence="3 4">
    <name type="scientific">Plectus sambesii</name>
    <dbReference type="NCBI Taxonomy" id="2011161"/>
    <lineage>
        <taxon>Eukaryota</taxon>
        <taxon>Metazoa</taxon>
        <taxon>Ecdysozoa</taxon>
        <taxon>Nematoda</taxon>
        <taxon>Chromadorea</taxon>
        <taxon>Plectida</taxon>
        <taxon>Plectina</taxon>
        <taxon>Plectoidea</taxon>
        <taxon>Plectidae</taxon>
        <taxon>Plectus</taxon>
    </lineage>
</organism>
<dbReference type="FunFam" id="1.20.5.300:FF:000002">
    <property type="entry name" value="Cyclic nucleotide-gated channel alpha 3"/>
    <property type="match status" value="1"/>
</dbReference>
<keyword evidence="1" id="KW-0175">Coiled coil</keyword>
<reference evidence="4" key="1">
    <citation type="submission" date="2022-11" db="UniProtKB">
        <authorList>
            <consortium name="WormBaseParasite"/>
        </authorList>
    </citation>
    <scope>IDENTIFICATION</scope>
</reference>
<dbReference type="GO" id="GO:0030553">
    <property type="term" value="F:cGMP binding"/>
    <property type="evidence" value="ECO:0007669"/>
    <property type="project" value="TreeGrafter"/>
</dbReference>
<dbReference type="WBParaSite" id="PSAMB.scaffold1068size36414.g10755.t1">
    <property type="protein sequence ID" value="PSAMB.scaffold1068size36414.g10755.t1"/>
    <property type="gene ID" value="PSAMB.scaffold1068size36414.g10755"/>
</dbReference>
<dbReference type="Gene3D" id="1.20.5.300">
    <property type="match status" value="1"/>
</dbReference>
<protein>
    <submittedName>
        <fullName evidence="4">Cyclic nucleotide-gated channel C-terminal leucine zipper domain-containing protein</fullName>
    </submittedName>
</protein>
<accession>A0A914UJW2</accession>
<dbReference type="PANTHER" id="PTHR45638:SF11">
    <property type="entry name" value="CYCLIC NUCLEOTIDE-GATED CATION CHANNEL SUBUNIT A"/>
    <property type="match status" value="1"/>
</dbReference>
<dbReference type="GO" id="GO:0017071">
    <property type="term" value="C:intracellular cyclic nucleotide activated cation channel complex"/>
    <property type="evidence" value="ECO:0007669"/>
    <property type="project" value="TreeGrafter"/>
</dbReference>
<evidence type="ECO:0000256" key="1">
    <source>
        <dbReference type="SAM" id="Coils"/>
    </source>
</evidence>
<feature type="coiled-coil region" evidence="1">
    <location>
        <begin position="43"/>
        <end position="102"/>
    </location>
</feature>
<keyword evidence="3" id="KW-1185">Reference proteome</keyword>
<proteinExistence type="predicted"/>